<feature type="transmembrane region" description="Helical" evidence="8">
    <location>
        <begin position="294"/>
        <end position="313"/>
    </location>
</feature>
<accession>A0A1B2DQP7</accession>
<dbReference type="GO" id="GO:0005886">
    <property type="term" value="C:plasma membrane"/>
    <property type="evidence" value="ECO:0007669"/>
    <property type="project" value="UniProtKB-SubCell"/>
</dbReference>
<keyword evidence="4" id="KW-0808">Transferase</keyword>
<gene>
    <name evidence="10" type="ORF">BBD42_28645</name>
</gene>
<dbReference type="GO" id="GO:0000155">
    <property type="term" value="F:phosphorelay sensor kinase activity"/>
    <property type="evidence" value="ECO:0007669"/>
    <property type="project" value="InterPro"/>
</dbReference>
<evidence type="ECO:0000256" key="1">
    <source>
        <dbReference type="ARBA" id="ARBA00004651"/>
    </source>
</evidence>
<keyword evidence="2" id="KW-1003">Cell membrane</keyword>
<keyword evidence="6 8" id="KW-0472">Membrane</keyword>
<sequence length="583" mass="65953">MLAFRGVSFRNKLIVSFMLVSLLPVILVQIISYYVSSSAMKNKIDVLVQANLLQTSKNMDTSIQAYDDIIKQIITNDEVVQLVNNINLSGANLEINKRQLINLLASYSYAKSAIRSVSIFTAGGSNISYDRQTGSPFDNLWSNVDDVRTLPIYYQAIDHSKTLIYEPEKIDNINNNEKYGFHMAHKLIDYNSLNLSGIGVVVITIYESVLAQAINLTEVSSETSAAIENRNYLVNKQGIIVSSPDKAAIGNPVLNVTTSSTIENEFENAKSGLIIYNLIDENELFNEMYVMRRLSIFIGVLAVFITVILIYYFSGRLSSSIRNILRGMRTAQQGILDVQVDSNQSKDEISHIAFGFNKLMQRINESMLETKEAVDKQKEAEIRALEAQINPHFLYNTLDSINWLAIEKEEHQISEMLKGLAKILRYSIKDSNKLVTIREELQWMDQYIYLQQYRFRSSFRCVTQCPEEAMSYPIPKLLIQPIIENAIIHGFEGRKQGGLLEITISITEYKYITVAITDNGTGMDTAALDSLQTDSKGIGLQNVMNRLEIYYANHAMFHVDSIKGEGTTVTIQIPNWNLREDVK</sequence>
<dbReference type="InterPro" id="IPR003594">
    <property type="entry name" value="HATPase_dom"/>
</dbReference>
<keyword evidence="3" id="KW-0597">Phosphoprotein</keyword>
<name>A0A1B2DQP7_9BACL</name>
<comment type="subcellular location">
    <subcellularLocation>
        <location evidence="1">Cell membrane</location>
        <topology evidence="1">Multi-pass membrane protein</topology>
    </subcellularLocation>
</comment>
<dbReference type="InterPro" id="IPR003660">
    <property type="entry name" value="HAMP_dom"/>
</dbReference>
<dbReference type="Pfam" id="PF00672">
    <property type="entry name" value="HAMP"/>
    <property type="match status" value="1"/>
</dbReference>
<evidence type="ECO:0000313" key="10">
    <source>
        <dbReference type="EMBL" id="ANY70028.1"/>
    </source>
</evidence>
<keyword evidence="7" id="KW-0175">Coiled coil</keyword>
<feature type="coiled-coil region" evidence="7">
    <location>
        <begin position="360"/>
        <end position="388"/>
    </location>
</feature>
<evidence type="ECO:0000256" key="2">
    <source>
        <dbReference type="ARBA" id="ARBA00022475"/>
    </source>
</evidence>
<keyword evidence="8" id="KW-0812">Transmembrane</keyword>
<dbReference type="CDD" id="cd06225">
    <property type="entry name" value="HAMP"/>
    <property type="match status" value="1"/>
</dbReference>
<dbReference type="Pfam" id="PF06580">
    <property type="entry name" value="His_kinase"/>
    <property type="match status" value="1"/>
</dbReference>
<dbReference type="Pfam" id="PF02518">
    <property type="entry name" value="HATPase_c"/>
    <property type="match status" value="1"/>
</dbReference>
<protein>
    <recommendedName>
        <fullName evidence="9">HAMP domain-containing protein</fullName>
    </recommendedName>
</protein>
<evidence type="ECO:0000256" key="3">
    <source>
        <dbReference type="ARBA" id="ARBA00022553"/>
    </source>
</evidence>
<dbReference type="PANTHER" id="PTHR34220:SF7">
    <property type="entry name" value="SENSOR HISTIDINE KINASE YPDA"/>
    <property type="match status" value="1"/>
</dbReference>
<dbReference type="SUPFAM" id="SSF55874">
    <property type="entry name" value="ATPase domain of HSP90 chaperone/DNA topoisomerase II/histidine kinase"/>
    <property type="match status" value="1"/>
</dbReference>
<evidence type="ECO:0000256" key="5">
    <source>
        <dbReference type="ARBA" id="ARBA00022777"/>
    </source>
</evidence>
<dbReference type="InterPro" id="IPR050640">
    <property type="entry name" value="Bact_2-comp_sensor_kinase"/>
</dbReference>
<dbReference type="EMBL" id="CP016808">
    <property type="protein sequence ID" value="ANY70028.1"/>
    <property type="molecule type" value="Genomic_DNA"/>
</dbReference>
<dbReference type="Gene3D" id="3.30.565.10">
    <property type="entry name" value="Histidine kinase-like ATPase, C-terminal domain"/>
    <property type="match status" value="1"/>
</dbReference>
<dbReference type="PANTHER" id="PTHR34220">
    <property type="entry name" value="SENSOR HISTIDINE KINASE YPDA"/>
    <property type="match status" value="1"/>
</dbReference>
<evidence type="ECO:0000256" key="4">
    <source>
        <dbReference type="ARBA" id="ARBA00022679"/>
    </source>
</evidence>
<keyword evidence="5" id="KW-0418">Kinase</keyword>
<dbReference type="InterPro" id="IPR036890">
    <property type="entry name" value="HATPase_C_sf"/>
</dbReference>
<evidence type="ECO:0000259" key="9">
    <source>
        <dbReference type="PROSITE" id="PS50885"/>
    </source>
</evidence>
<proteinExistence type="predicted"/>
<dbReference type="AlphaFoldDB" id="A0A1B2DQP7"/>
<dbReference type="InterPro" id="IPR010559">
    <property type="entry name" value="Sig_transdc_His_kin_internal"/>
</dbReference>
<feature type="transmembrane region" description="Helical" evidence="8">
    <location>
        <begin position="13"/>
        <end position="35"/>
    </location>
</feature>
<dbReference type="PROSITE" id="PS50885">
    <property type="entry name" value="HAMP"/>
    <property type="match status" value="1"/>
</dbReference>
<feature type="domain" description="HAMP" evidence="9">
    <location>
        <begin position="315"/>
        <end position="368"/>
    </location>
</feature>
<dbReference type="SMART" id="SM00304">
    <property type="entry name" value="HAMP"/>
    <property type="match status" value="1"/>
</dbReference>
<evidence type="ECO:0000256" key="7">
    <source>
        <dbReference type="SAM" id="Coils"/>
    </source>
</evidence>
<reference evidence="10" key="1">
    <citation type="submission" date="2016-08" db="EMBL/GenBank/DDBJ databases">
        <title>Complete Genome Seqeunce of Paenibacillus sp. BIHB 4019 from tea rhizoplane.</title>
        <authorList>
            <person name="Thakur R."/>
            <person name="Swarnkar M.K."/>
            <person name="Gulati A."/>
        </authorList>
    </citation>
    <scope>NUCLEOTIDE SEQUENCE [LARGE SCALE GENOMIC DNA]</scope>
    <source>
        <strain evidence="10">BIHB4019</strain>
    </source>
</reference>
<evidence type="ECO:0000256" key="8">
    <source>
        <dbReference type="SAM" id="Phobius"/>
    </source>
</evidence>
<organism evidence="10">
    <name type="scientific">Paenibacillus sp. BIHB 4019</name>
    <dbReference type="NCBI Taxonomy" id="1870819"/>
    <lineage>
        <taxon>Bacteria</taxon>
        <taxon>Bacillati</taxon>
        <taxon>Bacillota</taxon>
        <taxon>Bacilli</taxon>
        <taxon>Bacillales</taxon>
        <taxon>Paenibacillaceae</taxon>
        <taxon>Paenibacillus</taxon>
    </lineage>
</organism>
<dbReference type="Gene3D" id="6.10.340.10">
    <property type="match status" value="1"/>
</dbReference>
<keyword evidence="8" id="KW-1133">Transmembrane helix</keyword>
<evidence type="ECO:0000256" key="6">
    <source>
        <dbReference type="ARBA" id="ARBA00023136"/>
    </source>
</evidence>